<proteinExistence type="predicted"/>
<reference evidence="1" key="1">
    <citation type="submission" date="2020-10" db="EMBL/GenBank/DDBJ databases">
        <title>Genome Sequence of ESBL Producing Zambian Clinical Strains.</title>
        <authorList>
            <person name="Shawa M."/>
            <person name="Furuta Y."/>
            <person name="Simbotwe M."/>
            <person name="Mulenga E."/>
            <person name="Mubanga M."/>
            <person name="Mulenga G."/>
            <person name="Kaile C."/>
            <person name="Zorigt T."/>
            <person name="Hang'ombe B."/>
            <person name="Higashi H."/>
        </authorList>
    </citation>
    <scope>NUCLEOTIDE SEQUENCE</scope>
    <source>
        <strain evidence="1">Zam_UTH_09</strain>
    </source>
</reference>
<evidence type="ECO:0000313" key="1">
    <source>
        <dbReference type="EMBL" id="GHK50297.1"/>
    </source>
</evidence>
<dbReference type="InterPro" id="IPR036388">
    <property type="entry name" value="WH-like_DNA-bd_sf"/>
</dbReference>
<dbReference type="Proteomes" id="UP000655094">
    <property type="component" value="Unassembled WGS sequence"/>
</dbReference>
<evidence type="ECO:0008006" key="3">
    <source>
        <dbReference type="Google" id="ProtNLM"/>
    </source>
</evidence>
<dbReference type="EMBL" id="BNFF01000001">
    <property type="protein sequence ID" value="GHK50297.1"/>
    <property type="molecule type" value="Genomic_DNA"/>
</dbReference>
<dbReference type="SUPFAM" id="SSF46785">
    <property type="entry name" value="Winged helix' DNA-binding domain"/>
    <property type="match status" value="1"/>
</dbReference>
<comment type="caution">
    <text evidence="1">The sequence shown here is derived from an EMBL/GenBank/DDBJ whole genome shotgun (WGS) entry which is preliminary data.</text>
</comment>
<dbReference type="Gene3D" id="1.10.10.10">
    <property type="entry name" value="Winged helix-like DNA-binding domain superfamily/Winged helix DNA-binding domain"/>
    <property type="match status" value="1"/>
</dbReference>
<dbReference type="AlphaFoldDB" id="A0A919HPP5"/>
<protein>
    <recommendedName>
        <fullName evidence="3">ArsR family transcriptional regulator</fullName>
    </recommendedName>
</protein>
<accession>A0A919HPP5</accession>
<organism evidence="1 2">
    <name type="scientific">Klebsiella pneumoniae</name>
    <dbReference type="NCBI Taxonomy" id="573"/>
    <lineage>
        <taxon>Bacteria</taxon>
        <taxon>Pseudomonadati</taxon>
        <taxon>Pseudomonadota</taxon>
        <taxon>Gammaproteobacteria</taxon>
        <taxon>Enterobacterales</taxon>
        <taxon>Enterobacteriaceae</taxon>
        <taxon>Klebsiella/Raoultella group</taxon>
        <taxon>Klebsiella</taxon>
        <taxon>Klebsiella pneumoniae complex</taxon>
    </lineage>
</organism>
<name>A0A919HPP5_KLEPN</name>
<sequence length="51" mass="6000">MTHHWRVLRDSGVIWQRPQGRENMISLRREDLDARFPGLLDTLLKVMVQAG</sequence>
<dbReference type="InterPro" id="IPR036390">
    <property type="entry name" value="WH_DNA-bd_sf"/>
</dbReference>
<evidence type="ECO:0000313" key="2">
    <source>
        <dbReference type="Proteomes" id="UP000655094"/>
    </source>
</evidence>
<gene>
    <name evidence="1" type="ORF">KPZU09_00330</name>
</gene>